<dbReference type="EMBL" id="BAABFV010000001">
    <property type="protein sequence ID" value="GAA4359530.1"/>
    <property type="molecule type" value="Genomic_DNA"/>
</dbReference>
<accession>A0ABP8IIK0</accession>
<name>A0ABP8IIK0_9GAMM</name>
<reference evidence="3" key="1">
    <citation type="journal article" date="2019" name="Int. J. Syst. Evol. Microbiol.">
        <title>The Global Catalogue of Microorganisms (GCM) 10K type strain sequencing project: providing services to taxonomists for standard genome sequencing and annotation.</title>
        <authorList>
            <consortium name="The Broad Institute Genomics Platform"/>
            <consortium name="The Broad Institute Genome Sequencing Center for Infectious Disease"/>
            <person name="Wu L."/>
            <person name="Ma J."/>
        </authorList>
    </citation>
    <scope>NUCLEOTIDE SEQUENCE [LARGE SCALE GENOMIC DNA]</scope>
    <source>
        <strain evidence="3">JCM 17728</strain>
    </source>
</reference>
<dbReference type="InterPro" id="IPR016181">
    <property type="entry name" value="Acyl_CoA_acyltransferase"/>
</dbReference>
<dbReference type="Proteomes" id="UP001501011">
    <property type="component" value="Unassembled WGS sequence"/>
</dbReference>
<gene>
    <name evidence="2" type="ORF">GCM10023151_10510</name>
</gene>
<evidence type="ECO:0000259" key="1">
    <source>
        <dbReference type="PROSITE" id="PS51186"/>
    </source>
</evidence>
<dbReference type="PANTHER" id="PTHR43792">
    <property type="entry name" value="GNAT FAMILY, PUTATIVE (AFU_ORTHOLOGUE AFUA_3G00765)-RELATED-RELATED"/>
    <property type="match status" value="1"/>
</dbReference>
<dbReference type="Gene3D" id="3.40.630.30">
    <property type="match status" value="1"/>
</dbReference>
<proteinExistence type="predicted"/>
<comment type="caution">
    <text evidence="2">The sequence shown here is derived from an EMBL/GenBank/DDBJ whole genome shotgun (WGS) entry which is preliminary data.</text>
</comment>
<protein>
    <submittedName>
        <fullName evidence="2">GNAT family N-acetyltransferase</fullName>
    </submittedName>
</protein>
<evidence type="ECO:0000313" key="2">
    <source>
        <dbReference type="EMBL" id="GAA4359530.1"/>
    </source>
</evidence>
<evidence type="ECO:0000313" key="3">
    <source>
        <dbReference type="Proteomes" id="UP001501011"/>
    </source>
</evidence>
<dbReference type="PROSITE" id="PS51186">
    <property type="entry name" value="GNAT"/>
    <property type="match status" value="1"/>
</dbReference>
<feature type="domain" description="N-acetyltransferase" evidence="1">
    <location>
        <begin position="9"/>
        <end position="168"/>
    </location>
</feature>
<dbReference type="PANTHER" id="PTHR43792:SF1">
    <property type="entry name" value="N-ACETYLTRANSFERASE DOMAIN-CONTAINING PROTEIN"/>
    <property type="match status" value="1"/>
</dbReference>
<dbReference type="InterPro" id="IPR000182">
    <property type="entry name" value="GNAT_dom"/>
</dbReference>
<dbReference type="SUPFAM" id="SSF55729">
    <property type="entry name" value="Acyl-CoA N-acyltransferases (Nat)"/>
    <property type="match status" value="1"/>
</dbReference>
<dbReference type="InterPro" id="IPR051531">
    <property type="entry name" value="N-acetyltransferase"/>
</dbReference>
<organism evidence="2 3">
    <name type="scientific">Kangiella marina</name>
    <dbReference type="NCBI Taxonomy" id="1079178"/>
    <lineage>
        <taxon>Bacteria</taxon>
        <taxon>Pseudomonadati</taxon>
        <taxon>Pseudomonadota</taxon>
        <taxon>Gammaproteobacteria</taxon>
        <taxon>Kangiellales</taxon>
        <taxon>Kangiellaceae</taxon>
        <taxon>Kangiella</taxon>
    </lineage>
</organism>
<dbReference type="Pfam" id="PF13302">
    <property type="entry name" value="Acetyltransf_3"/>
    <property type="match status" value="1"/>
</dbReference>
<sequence length="168" mass="18834">MLIHSDDNILLRHITLGDADFILDLYNQPAFKRFIGDRGVNDLQSAKDFITKTQGHYQQHGFWLYLVEDKTSGESLGVNGLVQRPYLNAPDIGFAISEQYWGQGFAYESSLAVLEHAKTLHLPEVLAITSPDNSSSVNLLVKLGFSDQGIQLIPDTNEEVTLYRHTLT</sequence>
<dbReference type="RefSeq" id="WP_345292153.1">
    <property type="nucleotide sequence ID" value="NZ_BAABFV010000001.1"/>
</dbReference>
<keyword evidence="3" id="KW-1185">Reference proteome</keyword>